<dbReference type="EC" id="3.2.2.n1" evidence="3"/>
<keyword evidence="3" id="KW-0378">Hydrolase</keyword>
<dbReference type="EMBL" id="QKZK01000047">
    <property type="protein sequence ID" value="PZX10838.1"/>
    <property type="molecule type" value="Genomic_DNA"/>
</dbReference>
<dbReference type="NCBIfam" id="TIGR00730">
    <property type="entry name" value="Rossman fold protein, TIGR00730 family"/>
    <property type="match status" value="1"/>
</dbReference>
<accession>A0A2W7MSB6</accession>
<dbReference type="InterPro" id="IPR031100">
    <property type="entry name" value="LOG_fam"/>
</dbReference>
<dbReference type="InterPro" id="IPR005269">
    <property type="entry name" value="LOG"/>
</dbReference>
<dbReference type="AlphaFoldDB" id="A0A2W7MSB6"/>
<reference evidence="4 5" key="1">
    <citation type="submission" date="2018-06" db="EMBL/GenBank/DDBJ databases">
        <title>Genomic Encyclopedia of Archaeal and Bacterial Type Strains, Phase II (KMG-II): from individual species to whole genera.</title>
        <authorList>
            <person name="Goeker M."/>
        </authorList>
    </citation>
    <scope>NUCLEOTIDE SEQUENCE [LARGE SCALE GENOMIC DNA]</scope>
    <source>
        <strain evidence="4 5">DSM 6779</strain>
    </source>
</reference>
<dbReference type="Gene3D" id="3.40.50.450">
    <property type="match status" value="1"/>
</dbReference>
<dbReference type="SUPFAM" id="SSF102405">
    <property type="entry name" value="MCP/YpsA-like"/>
    <property type="match status" value="1"/>
</dbReference>
<evidence type="ECO:0000256" key="3">
    <source>
        <dbReference type="RuleBase" id="RU363015"/>
    </source>
</evidence>
<dbReference type="GO" id="GO:0008714">
    <property type="term" value="F:AMP nucleosidase activity"/>
    <property type="evidence" value="ECO:0007669"/>
    <property type="project" value="UniProtKB-EC"/>
</dbReference>
<proteinExistence type="inferred from homology"/>
<comment type="caution">
    <text evidence="4">The sequence shown here is derived from an EMBL/GenBank/DDBJ whole genome shotgun (WGS) entry which is preliminary data.</text>
</comment>
<protein>
    <recommendedName>
        <fullName evidence="3">Cytokinin riboside 5'-monophosphate phosphoribohydrolase</fullName>
        <ecNumber evidence="3">3.2.2.n1</ecNumber>
    </recommendedName>
</protein>
<dbReference type="GO" id="GO:0009691">
    <property type="term" value="P:cytokinin biosynthetic process"/>
    <property type="evidence" value="ECO:0007669"/>
    <property type="project" value="UniProtKB-UniRule"/>
</dbReference>
<comment type="similarity">
    <text evidence="2 3">Belongs to the LOG family.</text>
</comment>
<dbReference type="PANTHER" id="PTHR31223">
    <property type="entry name" value="LOG FAMILY PROTEIN YJL055W"/>
    <property type="match status" value="1"/>
</dbReference>
<organism evidence="4 5">
    <name type="scientific">Breznakibacter xylanolyticus</name>
    <dbReference type="NCBI Taxonomy" id="990"/>
    <lineage>
        <taxon>Bacteria</taxon>
        <taxon>Pseudomonadati</taxon>
        <taxon>Bacteroidota</taxon>
        <taxon>Bacteroidia</taxon>
        <taxon>Marinilabiliales</taxon>
        <taxon>Marinilabiliaceae</taxon>
        <taxon>Breznakibacter</taxon>
    </lineage>
</organism>
<evidence type="ECO:0000256" key="2">
    <source>
        <dbReference type="ARBA" id="ARBA00006763"/>
    </source>
</evidence>
<dbReference type="PANTHER" id="PTHR31223:SF70">
    <property type="entry name" value="LOG FAMILY PROTEIN YJL055W"/>
    <property type="match status" value="1"/>
</dbReference>
<dbReference type="GO" id="GO:0005829">
    <property type="term" value="C:cytosol"/>
    <property type="evidence" value="ECO:0007669"/>
    <property type="project" value="TreeGrafter"/>
</dbReference>
<sequence length="193" mass="21054">MSHMHSSTPTVCVFCASSTRVSAEYTHAAQTLANILVNNGFGIRYGGGSVGLMGAIADTVLSRGGLITGIIPEFMVEREWQHPLVTNMMVVKTMAERKKLLIEGVAAIVTLPGSTGTLEELIEVISLKKLGQIDTPIIIINTNGFFNPLLEMLRRMVDEQFMPASDLTLYTVIDHPEQIIDAMAMTSVMQNEN</sequence>
<evidence type="ECO:0000313" key="5">
    <source>
        <dbReference type="Proteomes" id="UP000249239"/>
    </source>
</evidence>
<comment type="catalytic activity">
    <reaction evidence="1">
        <text>AMP + H2O = D-ribose 5-phosphate + adenine</text>
        <dbReference type="Rhea" id="RHEA:20129"/>
        <dbReference type="ChEBI" id="CHEBI:15377"/>
        <dbReference type="ChEBI" id="CHEBI:16708"/>
        <dbReference type="ChEBI" id="CHEBI:78346"/>
        <dbReference type="ChEBI" id="CHEBI:456215"/>
        <dbReference type="EC" id="3.2.2.4"/>
    </reaction>
</comment>
<keyword evidence="3" id="KW-0203">Cytokinin biosynthesis</keyword>
<gene>
    <name evidence="4" type="ORF">LX69_03300</name>
</gene>
<dbReference type="Pfam" id="PF03641">
    <property type="entry name" value="Lysine_decarbox"/>
    <property type="match status" value="1"/>
</dbReference>
<keyword evidence="5" id="KW-1185">Reference proteome</keyword>
<dbReference type="Proteomes" id="UP000249239">
    <property type="component" value="Unassembled WGS sequence"/>
</dbReference>
<evidence type="ECO:0000256" key="1">
    <source>
        <dbReference type="ARBA" id="ARBA00000274"/>
    </source>
</evidence>
<evidence type="ECO:0000313" key="4">
    <source>
        <dbReference type="EMBL" id="PZX10838.1"/>
    </source>
</evidence>
<name>A0A2W7MSB6_9BACT</name>